<evidence type="ECO:0000256" key="1">
    <source>
        <dbReference type="SAM" id="Phobius"/>
    </source>
</evidence>
<sequence>MLALTGPRRTTTALLAVVVALAGLAARAALPPAVGGPAGDALYATLVVLLVVLVRPRTTVVVAAAAGFAVSAAVELAQLTPVPSAVVAAFEPARYVLGTTFTATDLAWYAVGAAVGGGVVALATIGSLGREDRVRHGRRLTGRRPGRAAVLVGVPVAVVGLATGGLALTMHTEAQRLASEVATARAALEDSAGKVADDAVRGSLAASVDRAEAVLARTPLIQRRPGDADAARQRVEADAAVVQAARLEHARAEAGVALDALGPATGRGEQVYAATDGLGADEVVRGAVRAALDEAGRTAATVGSAAAGQVSDPVRVEQATSELTARHAAVERATADLMTAQDAITCPEPDQLWFPEAGRLDPALLAPIPWAPRFSLRADVLDDLVALNEAYRARFGQDLTITSAYRTYEQQLAVYNPANPNPLAAPPGCSNHGLGTAVDLGGGVASFDSPQYAWLKENAEQHGWTHPDWAEPGGRLPEPWHWESVLTPVSY</sequence>
<gene>
    <name evidence="4" type="ORF">DNL40_12855</name>
</gene>
<dbReference type="CDD" id="cd14814">
    <property type="entry name" value="Peptidase_M15"/>
    <property type="match status" value="1"/>
</dbReference>
<feature type="transmembrane region" description="Helical" evidence="1">
    <location>
        <begin position="148"/>
        <end position="170"/>
    </location>
</feature>
<organism evidence="4 5">
    <name type="scientific">Xylanimonas oleitrophica</name>
    <dbReference type="NCBI Taxonomy" id="2607479"/>
    <lineage>
        <taxon>Bacteria</taxon>
        <taxon>Bacillati</taxon>
        <taxon>Actinomycetota</taxon>
        <taxon>Actinomycetes</taxon>
        <taxon>Micrococcales</taxon>
        <taxon>Promicromonosporaceae</taxon>
        <taxon>Xylanimonas</taxon>
    </lineage>
</organism>
<dbReference type="Proteomes" id="UP000248783">
    <property type="component" value="Unassembled WGS sequence"/>
</dbReference>
<dbReference type="AlphaFoldDB" id="A0A2W5WVJ6"/>
<keyword evidence="1" id="KW-1133">Transmembrane helix</keyword>
<dbReference type="PANTHER" id="PTHR34385">
    <property type="entry name" value="D-ALANYL-D-ALANINE CARBOXYPEPTIDASE"/>
    <property type="match status" value="1"/>
</dbReference>
<dbReference type="Pfam" id="PF10990">
    <property type="entry name" value="DUF2809"/>
    <property type="match status" value="1"/>
</dbReference>
<keyword evidence="1" id="KW-0472">Membrane</keyword>
<evidence type="ECO:0000256" key="2">
    <source>
        <dbReference type="SAM" id="SignalP"/>
    </source>
</evidence>
<keyword evidence="2" id="KW-0732">Signal</keyword>
<proteinExistence type="predicted"/>
<reference evidence="4 5" key="1">
    <citation type="submission" date="2018-06" db="EMBL/GenBank/DDBJ databases">
        <title>Whole genome sequencing of a novel hydrocarbon degrading bacterial strain, PW21 isolated from oil contaminated produced water sample.</title>
        <authorList>
            <person name="Nagkirti P."/>
            <person name="Shaikh A."/>
            <person name="Gowdaman V."/>
            <person name="Engineer A.E."/>
            <person name="Dagar S."/>
            <person name="Dhakephalkar P.K."/>
        </authorList>
    </citation>
    <scope>NUCLEOTIDE SEQUENCE [LARGE SCALE GENOMIC DNA]</scope>
    <source>
        <strain evidence="4 5">PW21</strain>
    </source>
</reference>
<dbReference type="InterPro" id="IPR052179">
    <property type="entry name" value="DD-CPase-like"/>
</dbReference>
<feature type="signal peptide" evidence="2">
    <location>
        <begin position="1"/>
        <end position="28"/>
    </location>
</feature>
<evidence type="ECO:0000259" key="3">
    <source>
        <dbReference type="Pfam" id="PF02557"/>
    </source>
</evidence>
<comment type="caution">
    <text evidence="4">The sequence shown here is derived from an EMBL/GenBank/DDBJ whole genome shotgun (WGS) entry which is preliminary data.</text>
</comment>
<name>A0A2W5WVJ6_9MICO</name>
<dbReference type="InterPro" id="IPR021257">
    <property type="entry name" value="DUF2809"/>
</dbReference>
<dbReference type="InterPro" id="IPR009045">
    <property type="entry name" value="Zn_M74/Hedgehog-like"/>
</dbReference>
<feature type="transmembrane region" description="Helical" evidence="1">
    <location>
        <begin position="106"/>
        <end position="128"/>
    </location>
</feature>
<feature type="transmembrane region" description="Helical" evidence="1">
    <location>
        <begin position="61"/>
        <end position="86"/>
    </location>
</feature>
<accession>A0A2W5WVJ6</accession>
<dbReference type="PANTHER" id="PTHR34385:SF1">
    <property type="entry name" value="PEPTIDOGLYCAN L-ALANYL-D-GLUTAMATE ENDOPEPTIDASE CWLK"/>
    <property type="match status" value="1"/>
</dbReference>
<evidence type="ECO:0000313" key="5">
    <source>
        <dbReference type="Proteomes" id="UP000248783"/>
    </source>
</evidence>
<keyword evidence="5" id="KW-1185">Reference proteome</keyword>
<feature type="chain" id="PRO_5016126724" description="D-alanyl-D-alanine carboxypeptidase-like core domain-containing protein" evidence="2">
    <location>
        <begin position="29"/>
        <end position="491"/>
    </location>
</feature>
<feature type="transmembrane region" description="Helical" evidence="1">
    <location>
        <begin position="38"/>
        <end position="54"/>
    </location>
</feature>
<dbReference type="GO" id="GO:0006508">
    <property type="term" value="P:proteolysis"/>
    <property type="evidence" value="ECO:0007669"/>
    <property type="project" value="InterPro"/>
</dbReference>
<dbReference type="Pfam" id="PF02557">
    <property type="entry name" value="VanY"/>
    <property type="match status" value="1"/>
</dbReference>
<keyword evidence="1" id="KW-0812">Transmembrane</keyword>
<evidence type="ECO:0000313" key="4">
    <source>
        <dbReference type="EMBL" id="PZR52306.1"/>
    </source>
</evidence>
<dbReference type="GO" id="GO:0008233">
    <property type="term" value="F:peptidase activity"/>
    <property type="evidence" value="ECO:0007669"/>
    <property type="project" value="InterPro"/>
</dbReference>
<dbReference type="Gene3D" id="3.30.1380.10">
    <property type="match status" value="1"/>
</dbReference>
<dbReference type="SUPFAM" id="SSF55166">
    <property type="entry name" value="Hedgehog/DD-peptidase"/>
    <property type="match status" value="1"/>
</dbReference>
<dbReference type="EMBL" id="QKWH01000011">
    <property type="protein sequence ID" value="PZR52306.1"/>
    <property type="molecule type" value="Genomic_DNA"/>
</dbReference>
<protein>
    <recommendedName>
        <fullName evidence="3">D-alanyl-D-alanine carboxypeptidase-like core domain-containing protein</fullName>
    </recommendedName>
</protein>
<feature type="domain" description="D-alanyl-D-alanine carboxypeptidase-like core" evidence="3">
    <location>
        <begin position="375"/>
        <end position="483"/>
    </location>
</feature>
<dbReference type="RefSeq" id="WP_111251650.1">
    <property type="nucleotide sequence ID" value="NZ_QKWH01000011.1"/>
</dbReference>
<dbReference type="InterPro" id="IPR003709">
    <property type="entry name" value="VanY-like_core_dom"/>
</dbReference>